<proteinExistence type="predicted"/>
<dbReference type="VEuPathDB" id="FungiDB:H257_01447"/>
<organism evidence="2 3">
    <name type="scientific">Aphanomyces astaci</name>
    <name type="common">Crayfish plague agent</name>
    <dbReference type="NCBI Taxonomy" id="112090"/>
    <lineage>
        <taxon>Eukaryota</taxon>
        <taxon>Sar</taxon>
        <taxon>Stramenopiles</taxon>
        <taxon>Oomycota</taxon>
        <taxon>Saprolegniomycetes</taxon>
        <taxon>Saprolegniales</taxon>
        <taxon>Verrucalvaceae</taxon>
        <taxon>Aphanomyces</taxon>
    </lineage>
</organism>
<dbReference type="EMBL" id="VJMI01003408">
    <property type="protein sequence ID" value="KAF0774636.1"/>
    <property type="molecule type" value="Genomic_DNA"/>
</dbReference>
<keyword evidence="1" id="KW-0472">Membrane</keyword>
<sequence>LKLNYYYHWHCSIVSYNKMADADSTKPRPASSPLDDSFSIIQSMLTGFASGGAVGASWGATLAALRGERVVFYAASVGANFAVASASYVTFHQIISKRRGQRDLTSYVVPGTITGGGLLGLTGSSVRAVQGAAAGSAVGAGIFFGLKYFDQWRQATAIERYIAKYGPDAIHDVPGTSDAAFVPPVIDSIDLPSLIPSFVNISEEEVESRIQARLKQLNDDAGRLE</sequence>
<evidence type="ECO:0008006" key="4">
    <source>
        <dbReference type="Google" id="ProtNLM"/>
    </source>
</evidence>
<keyword evidence="1" id="KW-1133">Transmembrane helix</keyword>
<name>A0A6A5AQT8_APHAT</name>
<keyword evidence="1" id="KW-0812">Transmembrane</keyword>
<evidence type="ECO:0000256" key="1">
    <source>
        <dbReference type="SAM" id="Phobius"/>
    </source>
</evidence>
<protein>
    <recommendedName>
        <fullName evidence="4">Mitochondrial import inner membrane translocase subunit TIM22</fullName>
    </recommendedName>
</protein>
<evidence type="ECO:0000313" key="3">
    <source>
        <dbReference type="Proteomes" id="UP000469452"/>
    </source>
</evidence>
<dbReference type="Proteomes" id="UP000469452">
    <property type="component" value="Unassembled WGS sequence"/>
</dbReference>
<dbReference type="AlphaFoldDB" id="A0A6A5AQT8"/>
<accession>A0A6A5AQT8</accession>
<reference evidence="2 3" key="1">
    <citation type="submission" date="2019-06" db="EMBL/GenBank/DDBJ databases">
        <title>Genomics analysis of Aphanomyces spp. identifies a new class of oomycete effector associated with host adaptation.</title>
        <authorList>
            <person name="Gaulin E."/>
        </authorList>
    </citation>
    <scope>NUCLEOTIDE SEQUENCE [LARGE SCALE GENOMIC DNA]</scope>
    <source>
        <strain evidence="2 3">E</strain>
    </source>
</reference>
<feature type="non-terminal residue" evidence="2">
    <location>
        <position position="1"/>
    </location>
</feature>
<gene>
    <name evidence="2" type="ORF">AaE_001662</name>
</gene>
<feature type="transmembrane region" description="Helical" evidence="1">
    <location>
        <begin position="71"/>
        <end position="92"/>
    </location>
</feature>
<comment type="caution">
    <text evidence="2">The sequence shown here is derived from an EMBL/GenBank/DDBJ whole genome shotgun (WGS) entry which is preliminary data.</text>
</comment>
<feature type="transmembrane region" description="Helical" evidence="1">
    <location>
        <begin position="104"/>
        <end position="122"/>
    </location>
</feature>
<feature type="transmembrane region" description="Helical" evidence="1">
    <location>
        <begin position="44"/>
        <end position="65"/>
    </location>
</feature>
<evidence type="ECO:0000313" key="2">
    <source>
        <dbReference type="EMBL" id="KAF0774636.1"/>
    </source>
</evidence>
<feature type="transmembrane region" description="Helical" evidence="1">
    <location>
        <begin position="128"/>
        <end position="146"/>
    </location>
</feature>